<comment type="catalytic activity">
    <reaction evidence="7">
        <text>guanosine 3',5'-bis(diphosphate) + H2O = GDP + diphosphate + H(+)</text>
        <dbReference type="Rhea" id="RHEA:14253"/>
        <dbReference type="ChEBI" id="CHEBI:15377"/>
        <dbReference type="ChEBI" id="CHEBI:15378"/>
        <dbReference type="ChEBI" id="CHEBI:33019"/>
        <dbReference type="ChEBI" id="CHEBI:58189"/>
        <dbReference type="ChEBI" id="CHEBI:77828"/>
        <dbReference type="EC" id="3.1.7.2"/>
    </reaction>
</comment>
<dbReference type="SMART" id="SM00471">
    <property type="entry name" value="HDc"/>
    <property type="match status" value="1"/>
</dbReference>
<dbReference type="InterPro" id="IPR043519">
    <property type="entry name" value="NT_sf"/>
</dbReference>
<dbReference type="SUPFAM" id="SSF109604">
    <property type="entry name" value="HD-domain/PDEase-like"/>
    <property type="match status" value="1"/>
</dbReference>
<feature type="region of interest" description="Uridylyltransferase" evidence="8">
    <location>
        <begin position="1"/>
        <end position="343"/>
    </location>
</feature>
<evidence type="ECO:0000256" key="5">
    <source>
        <dbReference type="ARBA" id="ARBA00022842"/>
    </source>
</evidence>
<dbReference type="CDD" id="cd04900">
    <property type="entry name" value="ACT_UUR-like_1"/>
    <property type="match status" value="1"/>
</dbReference>
<dbReference type="EMBL" id="BMXY01000001">
    <property type="protein sequence ID" value="GGZ55204.1"/>
    <property type="molecule type" value="Genomic_DNA"/>
</dbReference>
<dbReference type="PROSITE" id="PS51831">
    <property type="entry name" value="HD"/>
    <property type="match status" value="1"/>
</dbReference>
<name>A0ABQ3BRQ9_9GAMM</name>
<proteinExistence type="inferred from homology"/>
<evidence type="ECO:0000313" key="12">
    <source>
        <dbReference type="Proteomes" id="UP000643403"/>
    </source>
</evidence>
<evidence type="ECO:0000256" key="8">
    <source>
        <dbReference type="HAMAP-Rule" id="MF_00277"/>
    </source>
</evidence>
<dbReference type="Gene3D" id="1.10.3090.10">
    <property type="entry name" value="cca-adding enzyme, domain 2"/>
    <property type="match status" value="1"/>
</dbReference>
<comment type="caution">
    <text evidence="11">The sequence shown here is derived from an EMBL/GenBank/DDBJ whole genome shotgun (WGS) entry which is preliminary data.</text>
</comment>
<accession>A0ABQ3BRQ9</accession>
<dbReference type="SUPFAM" id="SSF55021">
    <property type="entry name" value="ACT-like"/>
    <property type="match status" value="1"/>
</dbReference>
<dbReference type="SUPFAM" id="SSF81301">
    <property type="entry name" value="Nucleotidyltransferase"/>
    <property type="match status" value="1"/>
</dbReference>
<sequence length="889" mass="96638">MSGAAALDAAWPVPDEAPDAAWIAAARAWLASTAARDAATFDAGGPGVDVRPLLARRASAVDDVVRSAWARTLGQGGDGGEVPALFAVGGYGRGELYPQSDVDLLVLLDEAAQPDAAPEIARFVTLLWDAGLPVGHAVRSTAQCRGSAAGNITVLTAMLEARALAAVPSASERLLDAIDESEVWPPAAFFAAKRQELRERHARFGDTADNLEPNLKEGPGGLRDLQTLRWMALRVLHTGDLDSLTTLGQLGNDEHATLQRQQDVLARLRYGLHLVAARREERLRFDHQKALAARLGYVDTPGALAVEQMMQAFYRSAGLVQRVGERLLQRFEEQLEGEATPEPLDGDFCLRRGYLAAVSSDWPRDASDVFALFAAWAAYPEGDAQGAIRGLHSHTARALAEFLERMPAYGNATTEARAAFMALLRGRQPVQTLTRMARLGILGRWIPAFANVSGRMQFDLFHVYTVDQHTLAVLANIAAFARGGDERFSLAQDVWPRLRKPELLLLAALFHDIAKGRGGDHSQLGAVDARAFGQAMALPVGDVATVEWLVAQHLLMSMTAQKQDIADPEVIHAFAQKVGDRERLELLYLLTCADIAGTSPKLWNAWKDRLLADLYTSTRLALRRGLEHPLEADERAGETRATAARLLCEAGVDDAAIDATLARMPAIGFQRGRPDQIAWQAQALMGLGDRDTCVAVRALADARALEVFVHSPDRDGLFAAIVITLDRLGLTIAQARVLDGPAARVFDSFQVVPADARHPPAPQDVTQRLEAVLAGPLDALRPARRTQPRHLRHFRIAPQVGFDRLDSPPRTMLSLVCTDRPGLLADVALVLREQGLRVHDARVATFGERAEDVFQITRVDADGTDRPLDEPHQEALRTALLACFEGDCP</sequence>
<dbReference type="InterPro" id="IPR006674">
    <property type="entry name" value="HD_domain"/>
</dbReference>
<dbReference type="InterPro" id="IPR002934">
    <property type="entry name" value="Polymerase_NTP_transf_dom"/>
</dbReference>
<evidence type="ECO:0000256" key="2">
    <source>
        <dbReference type="ARBA" id="ARBA00022695"/>
    </source>
</evidence>
<reference evidence="12" key="1">
    <citation type="journal article" date="2019" name="Int. J. Syst. Evol. Microbiol.">
        <title>The Global Catalogue of Microorganisms (GCM) 10K type strain sequencing project: providing services to taxonomists for standard genome sequencing and annotation.</title>
        <authorList>
            <consortium name="The Broad Institute Genomics Platform"/>
            <consortium name="The Broad Institute Genome Sequencing Center for Infectious Disease"/>
            <person name="Wu L."/>
            <person name="Ma J."/>
        </authorList>
    </citation>
    <scope>NUCLEOTIDE SEQUENCE [LARGE SCALE GENOMIC DNA]</scope>
    <source>
        <strain evidence="12">KCTC 22558</strain>
    </source>
</reference>
<dbReference type="EC" id="3.1.4.-" evidence="8"/>
<evidence type="ECO:0000259" key="10">
    <source>
        <dbReference type="PROSITE" id="PS51831"/>
    </source>
</evidence>
<dbReference type="CDD" id="cd00077">
    <property type="entry name" value="HDc"/>
    <property type="match status" value="1"/>
</dbReference>
<dbReference type="InterPro" id="IPR010043">
    <property type="entry name" value="UTase/UR"/>
</dbReference>
<comment type="function">
    <text evidence="8">Modifies, by uridylylation and deuridylylation, the PII regulatory proteins (GlnB and homologs), in response to the nitrogen status of the cell that GlnD senses through the glutamine level. Under low glutamine levels, catalyzes the conversion of the PII proteins and UTP to PII-UMP and PPi, while under higher glutamine levels, GlnD hydrolyzes PII-UMP to PII and UMP (deuridylylation). Thus, controls uridylylation state and activity of the PII proteins, and plays an important role in the regulation of nitrogen metabolism.</text>
</comment>
<dbReference type="CDD" id="cd05401">
    <property type="entry name" value="NT_GlnE_GlnD_like"/>
    <property type="match status" value="1"/>
</dbReference>
<keyword evidence="6 8" id="KW-0511">Multifunctional enzyme</keyword>
<evidence type="ECO:0000256" key="4">
    <source>
        <dbReference type="ARBA" id="ARBA00022801"/>
    </source>
</evidence>
<dbReference type="CDD" id="cd04899">
    <property type="entry name" value="ACT_ACR-UUR-like_2"/>
    <property type="match status" value="1"/>
</dbReference>
<dbReference type="EC" id="2.7.7.59" evidence="8"/>
<keyword evidence="4 8" id="KW-0378">Hydrolase</keyword>
<keyword evidence="2 8" id="KW-0548">Nucleotidyltransferase</keyword>
<comment type="catalytic activity">
    <reaction evidence="8">
        <text>[protein-PII]-L-tyrosine + UTP = [protein-PII]-uridylyl-L-tyrosine + diphosphate</text>
        <dbReference type="Rhea" id="RHEA:13673"/>
        <dbReference type="Rhea" id="RHEA-COMP:12147"/>
        <dbReference type="Rhea" id="RHEA-COMP:12148"/>
        <dbReference type="ChEBI" id="CHEBI:33019"/>
        <dbReference type="ChEBI" id="CHEBI:46398"/>
        <dbReference type="ChEBI" id="CHEBI:46858"/>
        <dbReference type="ChEBI" id="CHEBI:90602"/>
        <dbReference type="EC" id="2.7.7.59"/>
    </reaction>
</comment>
<comment type="similarity">
    <text evidence="8">Belongs to the GlnD family.</text>
</comment>
<dbReference type="Proteomes" id="UP000643403">
    <property type="component" value="Unassembled WGS sequence"/>
</dbReference>
<keyword evidence="12" id="KW-1185">Reference proteome</keyword>
<feature type="domain" description="HD" evidence="10">
    <location>
        <begin position="466"/>
        <end position="587"/>
    </location>
</feature>
<evidence type="ECO:0000256" key="3">
    <source>
        <dbReference type="ARBA" id="ARBA00022737"/>
    </source>
</evidence>
<dbReference type="Pfam" id="PF08335">
    <property type="entry name" value="GlnD_UR_UTase"/>
    <property type="match status" value="1"/>
</dbReference>
<dbReference type="Pfam" id="PF01909">
    <property type="entry name" value="NTP_transf_2"/>
    <property type="match status" value="1"/>
</dbReference>
<dbReference type="PIRSF" id="PIRSF006288">
    <property type="entry name" value="PII_uridyltransf"/>
    <property type="match status" value="1"/>
</dbReference>
<dbReference type="InterPro" id="IPR013546">
    <property type="entry name" value="PII_UdlTrfase/GS_AdlTrfase"/>
</dbReference>
<comment type="caution">
    <text evidence="8">Lacks conserved residue(s) required for the propagation of feature annotation.</text>
</comment>
<dbReference type="Pfam" id="PF01966">
    <property type="entry name" value="HD"/>
    <property type="match status" value="1"/>
</dbReference>
<evidence type="ECO:0000259" key="9">
    <source>
        <dbReference type="PROSITE" id="PS51671"/>
    </source>
</evidence>
<comment type="domain">
    <text evidence="8">Has four distinct domains: an N-terminal nucleotidyltransferase (NT) domain responsible for UTase activity, a central HD domain that encodes UR activity, and two C-terminal ACT domains that seem to have a role in glutamine sensing.</text>
</comment>
<feature type="domain" description="ACT" evidence="9">
    <location>
        <begin position="812"/>
        <end position="889"/>
    </location>
</feature>
<dbReference type="NCBIfam" id="TIGR01693">
    <property type="entry name" value="UTase_glnD"/>
    <property type="match status" value="1"/>
</dbReference>
<comment type="cofactor">
    <cofactor evidence="8">
        <name>Mg(2+)</name>
        <dbReference type="ChEBI" id="CHEBI:18420"/>
    </cofactor>
</comment>
<dbReference type="InterPro" id="IPR002912">
    <property type="entry name" value="ACT_dom"/>
</dbReference>
<dbReference type="Gene3D" id="3.30.70.260">
    <property type="match status" value="1"/>
</dbReference>
<evidence type="ECO:0000313" key="11">
    <source>
        <dbReference type="EMBL" id="GGZ55204.1"/>
    </source>
</evidence>
<dbReference type="PROSITE" id="PS51671">
    <property type="entry name" value="ACT"/>
    <property type="match status" value="2"/>
</dbReference>
<dbReference type="GO" id="GO:0016779">
    <property type="term" value="F:nucleotidyltransferase activity"/>
    <property type="evidence" value="ECO:0007669"/>
    <property type="project" value="UniProtKB-KW"/>
</dbReference>
<dbReference type="InterPro" id="IPR003607">
    <property type="entry name" value="HD/PDEase_dom"/>
</dbReference>
<comment type="activity regulation">
    <text evidence="8">Uridylyltransferase (UTase) activity is inhibited by glutamine, while glutamine activates uridylyl-removing (UR) activity.</text>
</comment>
<feature type="domain" description="ACT" evidence="9">
    <location>
        <begin position="706"/>
        <end position="787"/>
    </location>
</feature>
<comment type="catalytic activity">
    <reaction evidence="8">
        <text>[protein-PII]-uridylyl-L-tyrosine + H2O = [protein-PII]-L-tyrosine + UMP + H(+)</text>
        <dbReference type="Rhea" id="RHEA:48600"/>
        <dbReference type="Rhea" id="RHEA-COMP:12147"/>
        <dbReference type="Rhea" id="RHEA-COMP:12148"/>
        <dbReference type="ChEBI" id="CHEBI:15377"/>
        <dbReference type="ChEBI" id="CHEBI:15378"/>
        <dbReference type="ChEBI" id="CHEBI:46858"/>
        <dbReference type="ChEBI" id="CHEBI:57865"/>
        <dbReference type="ChEBI" id="CHEBI:90602"/>
    </reaction>
</comment>
<dbReference type="PANTHER" id="PTHR47320">
    <property type="entry name" value="BIFUNCTIONAL URIDYLYLTRANSFERASE/URIDYLYL-REMOVING ENZYME"/>
    <property type="match status" value="1"/>
</dbReference>
<dbReference type="PANTHER" id="PTHR47320:SF1">
    <property type="entry name" value="BIFUNCTIONAL URIDYLYLTRANSFERASE_URIDYLYL-REMOVING ENZYME"/>
    <property type="match status" value="1"/>
</dbReference>
<evidence type="ECO:0000256" key="6">
    <source>
        <dbReference type="ARBA" id="ARBA00023268"/>
    </source>
</evidence>
<dbReference type="RefSeq" id="WP_189446853.1">
    <property type="nucleotide sequence ID" value="NZ_BMXY01000001.1"/>
</dbReference>
<evidence type="ECO:0000256" key="1">
    <source>
        <dbReference type="ARBA" id="ARBA00022679"/>
    </source>
</evidence>
<organism evidence="11 12">
    <name type="scientific">Cognatilysobacter xinjiangensis</name>
    <dbReference type="NCBI Taxonomy" id="546892"/>
    <lineage>
        <taxon>Bacteria</taxon>
        <taxon>Pseudomonadati</taxon>
        <taxon>Pseudomonadota</taxon>
        <taxon>Gammaproteobacteria</taxon>
        <taxon>Lysobacterales</taxon>
        <taxon>Lysobacteraceae</taxon>
        <taxon>Cognatilysobacter</taxon>
    </lineage>
</organism>
<dbReference type="SUPFAM" id="SSF81593">
    <property type="entry name" value="Nucleotidyltransferase substrate binding subunit/domain"/>
    <property type="match status" value="1"/>
</dbReference>
<dbReference type="InterPro" id="IPR045865">
    <property type="entry name" value="ACT-like_dom_sf"/>
</dbReference>
<keyword evidence="5 8" id="KW-0460">Magnesium</keyword>
<dbReference type="HAMAP" id="MF_00277">
    <property type="entry name" value="PII_uridylyl_transf"/>
    <property type="match status" value="1"/>
</dbReference>
<protein>
    <recommendedName>
        <fullName evidence="8">Bifunctional uridylyltransferase/uridylyl-removing enzyme</fullName>
        <shortName evidence="8">UTase/UR</shortName>
    </recommendedName>
    <alternativeName>
        <fullName evidence="8">Bifunctional [protein-PII] modification enzyme</fullName>
    </alternativeName>
    <alternativeName>
        <fullName evidence="8">Bifunctional nitrogen sensor protein</fullName>
    </alternativeName>
    <domain>
        <recommendedName>
            <fullName evidence="8">[Protein-PII] uridylyltransferase</fullName>
            <shortName evidence="8">PII uridylyltransferase</shortName>
            <shortName evidence="8">UTase</shortName>
            <ecNumber evidence="8">2.7.7.59</ecNumber>
        </recommendedName>
    </domain>
    <domain>
        <recommendedName>
            <fullName evidence="8">[Protein-PII]-UMP uridylyl-removing enzyme</fullName>
            <shortName evidence="8">UR</shortName>
            <ecNumber evidence="8">3.1.4.-</ecNumber>
        </recommendedName>
    </domain>
</protein>
<gene>
    <name evidence="8 11" type="primary">glnD</name>
    <name evidence="11" type="ORF">GCM10008101_05770</name>
</gene>
<keyword evidence="3" id="KW-0677">Repeat</keyword>
<keyword evidence="1 8" id="KW-0808">Transferase</keyword>
<evidence type="ECO:0000256" key="7">
    <source>
        <dbReference type="ARBA" id="ARBA00047968"/>
    </source>
</evidence>